<protein>
    <submittedName>
        <fullName evidence="1">Uncharacterized protein</fullName>
    </submittedName>
</protein>
<dbReference type="AlphaFoldDB" id="I9GMI8"/>
<evidence type="ECO:0000313" key="1">
    <source>
        <dbReference type="EMBL" id="EIY48049.1"/>
    </source>
</evidence>
<proteinExistence type="predicted"/>
<gene>
    <name evidence="1" type="ORF">HMPREF1068_03128</name>
</gene>
<dbReference type="STRING" id="997884.HMPREF1068_03128"/>
<dbReference type="PATRIC" id="fig|997884.3.peg.3213"/>
<sequence length="154" mass="17777">MLFTTHYSSKELDMNKGNTIEDFFCKQFIKSGYQDRFFFELSSNKKRVKAISRICHNMMDIINENKIVEVYNSTDLIHLTDRLRELSKEKEGYCIGFFELDQKWADISEAINAGIQSNFGFAIILSDGIACICEETGITNRRAVILHSISKLKE</sequence>
<evidence type="ECO:0000313" key="2">
    <source>
        <dbReference type="Proteomes" id="UP000003089"/>
    </source>
</evidence>
<dbReference type="Proteomes" id="UP000003089">
    <property type="component" value="Unassembled WGS sequence"/>
</dbReference>
<dbReference type="EMBL" id="AGXS01000020">
    <property type="protein sequence ID" value="EIY48049.1"/>
    <property type="molecule type" value="Genomic_DNA"/>
</dbReference>
<accession>I9GMI8</accession>
<dbReference type="HOGENOM" id="CLU_1821319_0_0_10"/>
<reference evidence="1 2" key="1">
    <citation type="submission" date="2012-02" db="EMBL/GenBank/DDBJ databases">
        <title>The Genome Sequence of Bacteroides nordii CL02T12C05.</title>
        <authorList>
            <consortium name="The Broad Institute Genome Sequencing Platform"/>
            <person name="Earl A."/>
            <person name="Ward D."/>
            <person name="Feldgarden M."/>
            <person name="Gevers D."/>
            <person name="Zitomersky N.L."/>
            <person name="Coyne M.J."/>
            <person name="Comstock L.E."/>
            <person name="Young S.K."/>
            <person name="Zeng Q."/>
            <person name="Gargeya S."/>
            <person name="Fitzgerald M."/>
            <person name="Haas B."/>
            <person name="Abouelleil A."/>
            <person name="Alvarado L."/>
            <person name="Arachchi H.M."/>
            <person name="Berlin A."/>
            <person name="Chapman S.B."/>
            <person name="Gearin G."/>
            <person name="Goldberg J."/>
            <person name="Griggs A."/>
            <person name="Gujja S."/>
            <person name="Hansen M."/>
            <person name="Heiman D."/>
            <person name="Howarth C."/>
            <person name="Larimer J."/>
            <person name="Lui A."/>
            <person name="MacDonald P.J.P."/>
            <person name="McCowen C."/>
            <person name="Montmayeur A."/>
            <person name="Murphy C."/>
            <person name="Neiman D."/>
            <person name="Pearson M."/>
            <person name="Priest M."/>
            <person name="Roberts A."/>
            <person name="Saif S."/>
            <person name="Shea T."/>
            <person name="Sisk P."/>
            <person name="Stolte C."/>
            <person name="Sykes S."/>
            <person name="Wortman J."/>
            <person name="Nusbaum C."/>
            <person name="Birren B."/>
        </authorList>
    </citation>
    <scope>NUCLEOTIDE SEQUENCE [LARGE SCALE GENOMIC DNA]</scope>
    <source>
        <strain evidence="1 2">CL02T12C05</strain>
    </source>
</reference>
<organism evidence="1 2">
    <name type="scientific">Bacteroides nordii CL02T12C05</name>
    <dbReference type="NCBI Taxonomy" id="997884"/>
    <lineage>
        <taxon>Bacteria</taxon>
        <taxon>Pseudomonadati</taxon>
        <taxon>Bacteroidota</taxon>
        <taxon>Bacteroidia</taxon>
        <taxon>Bacteroidales</taxon>
        <taxon>Bacteroidaceae</taxon>
        <taxon>Bacteroides</taxon>
    </lineage>
</organism>
<comment type="caution">
    <text evidence="1">The sequence shown here is derived from an EMBL/GenBank/DDBJ whole genome shotgun (WGS) entry which is preliminary data.</text>
</comment>
<keyword evidence="2" id="KW-1185">Reference proteome</keyword>
<name>I9GMI8_9BACE</name>